<dbReference type="Proteomes" id="UP001155110">
    <property type="component" value="Unassembled WGS sequence"/>
</dbReference>
<accession>A0AAW5P732</accession>
<dbReference type="RefSeq" id="WP_259258346.1">
    <property type="nucleotide sequence ID" value="NZ_JANTZM010000007.1"/>
</dbReference>
<proteinExistence type="predicted"/>
<evidence type="ECO:0000313" key="2">
    <source>
        <dbReference type="Proteomes" id="UP001155110"/>
    </source>
</evidence>
<comment type="caution">
    <text evidence="1">The sequence shown here is derived from an EMBL/GenBank/DDBJ whole genome shotgun (WGS) entry which is preliminary data.</text>
</comment>
<sequence length="93" mass="11182">MLDLIKRWWPFQAWRPLHQNEYERAMSGEISWGEALKHGPAENYRVPQIRERCKEALERGHQKAKLNHPIRSVAEERNVYKECLKEILKRTSD</sequence>
<dbReference type="EMBL" id="JANTZM010000007">
    <property type="protein sequence ID" value="MCS4157817.1"/>
    <property type="molecule type" value="Genomic_DNA"/>
</dbReference>
<evidence type="ECO:0000313" key="1">
    <source>
        <dbReference type="EMBL" id="MCS4157817.1"/>
    </source>
</evidence>
<organism evidence="1 2">
    <name type="scientific">Salinibacter ruber</name>
    <dbReference type="NCBI Taxonomy" id="146919"/>
    <lineage>
        <taxon>Bacteria</taxon>
        <taxon>Pseudomonadati</taxon>
        <taxon>Rhodothermota</taxon>
        <taxon>Rhodothermia</taxon>
        <taxon>Rhodothermales</taxon>
        <taxon>Salinibacteraceae</taxon>
        <taxon>Salinibacter</taxon>
    </lineage>
</organism>
<gene>
    <name evidence="1" type="ORF">GGP99_001781</name>
</gene>
<name>A0AAW5P732_9BACT</name>
<protein>
    <submittedName>
        <fullName evidence="1">Uncharacterized protein</fullName>
    </submittedName>
</protein>
<reference evidence="1" key="1">
    <citation type="submission" date="2022-08" db="EMBL/GenBank/DDBJ databases">
        <title>Genomic Encyclopedia of Type Strains, Phase V (KMG-V): Genome sequencing to study the core and pangenomes of soil and plant-associated prokaryotes.</title>
        <authorList>
            <person name="Whitman W."/>
        </authorList>
    </citation>
    <scope>NUCLEOTIDE SEQUENCE</scope>
    <source>
        <strain evidence="1">SP3002</strain>
    </source>
</reference>
<dbReference type="AlphaFoldDB" id="A0AAW5P732"/>